<dbReference type="EMBL" id="CM037161">
    <property type="protein sequence ID" value="KAH7855534.1"/>
    <property type="molecule type" value="Genomic_DNA"/>
</dbReference>
<dbReference type="Proteomes" id="UP000828048">
    <property type="component" value="Chromosome 11"/>
</dbReference>
<accession>A0ACB7YRU0</accession>
<evidence type="ECO:0000313" key="2">
    <source>
        <dbReference type="Proteomes" id="UP000828048"/>
    </source>
</evidence>
<reference evidence="1 2" key="1">
    <citation type="journal article" date="2021" name="Hortic Res">
        <title>High-quality reference genome and annotation aids understanding of berry development for evergreen blueberry (Vaccinium darrowii).</title>
        <authorList>
            <person name="Yu J."/>
            <person name="Hulse-Kemp A.M."/>
            <person name="Babiker E."/>
            <person name="Staton M."/>
        </authorList>
    </citation>
    <scope>NUCLEOTIDE SEQUENCE [LARGE SCALE GENOMIC DNA]</scope>
    <source>
        <strain evidence="2">cv. NJ 8807/NJ 8810</strain>
        <tissue evidence="1">Young leaf</tissue>
    </source>
</reference>
<sequence>MPAYHNAIAKGVSTVMISYSSWNGVKMHANHKLITKYLKNKLRFRGFVISDWEGLYRITTPWHTNYTYSVLTGIKAGIDMEMVPFNYTEFIDTLTSLEHRELAREAVRKTEEWWTITWQGLSGNSETIGTTILDGIKKTVDPTTQIVYNENPDSDFVKSGQFSYAIVLVGEPPYAEYFGIAVEQSPGPFMSDVCELGMTTSDQHFLRNSAKSKRPAHLSPREKAAHFQWLREDNLHSFKMVYPR</sequence>
<comment type="caution">
    <text evidence="1">The sequence shown here is derived from an EMBL/GenBank/DDBJ whole genome shotgun (WGS) entry which is preliminary data.</text>
</comment>
<gene>
    <name evidence="1" type="ORF">Vadar_025919</name>
</gene>
<keyword evidence="2" id="KW-1185">Reference proteome</keyword>
<name>A0ACB7YRU0_9ERIC</name>
<proteinExistence type="predicted"/>
<evidence type="ECO:0000313" key="1">
    <source>
        <dbReference type="EMBL" id="KAH7855534.1"/>
    </source>
</evidence>
<organism evidence="1 2">
    <name type="scientific">Vaccinium darrowii</name>
    <dbReference type="NCBI Taxonomy" id="229202"/>
    <lineage>
        <taxon>Eukaryota</taxon>
        <taxon>Viridiplantae</taxon>
        <taxon>Streptophyta</taxon>
        <taxon>Embryophyta</taxon>
        <taxon>Tracheophyta</taxon>
        <taxon>Spermatophyta</taxon>
        <taxon>Magnoliopsida</taxon>
        <taxon>eudicotyledons</taxon>
        <taxon>Gunneridae</taxon>
        <taxon>Pentapetalae</taxon>
        <taxon>asterids</taxon>
        <taxon>Ericales</taxon>
        <taxon>Ericaceae</taxon>
        <taxon>Vaccinioideae</taxon>
        <taxon>Vaccinieae</taxon>
        <taxon>Vaccinium</taxon>
    </lineage>
</organism>
<protein>
    <submittedName>
        <fullName evidence="1">Uncharacterized protein</fullName>
    </submittedName>
</protein>